<feature type="transmembrane region" description="Helical" evidence="1">
    <location>
        <begin position="247"/>
        <end position="264"/>
    </location>
</feature>
<dbReference type="PANTHER" id="PTHR23028">
    <property type="entry name" value="ACETYLTRANSFERASE"/>
    <property type="match status" value="1"/>
</dbReference>
<dbReference type="Proteomes" id="UP000235803">
    <property type="component" value="Unassembled WGS sequence"/>
</dbReference>
<evidence type="ECO:0000313" key="4">
    <source>
        <dbReference type="Proteomes" id="UP000235803"/>
    </source>
</evidence>
<comment type="caution">
    <text evidence="3">The sequence shown here is derived from an EMBL/GenBank/DDBJ whole genome shotgun (WGS) entry which is preliminary data.</text>
</comment>
<organism evidence="3 4">
    <name type="scientific">Billgrantia endophytica</name>
    <dbReference type="NCBI Taxonomy" id="2033802"/>
    <lineage>
        <taxon>Bacteria</taxon>
        <taxon>Pseudomonadati</taxon>
        <taxon>Pseudomonadota</taxon>
        <taxon>Gammaproteobacteria</taxon>
        <taxon>Oceanospirillales</taxon>
        <taxon>Halomonadaceae</taxon>
        <taxon>Billgrantia</taxon>
    </lineage>
</organism>
<feature type="transmembrane region" description="Helical" evidence="1">
    <location>
        <begin position="137"/>
        <end position="162"/>
    </location>
</feature>
<proteinExistence type="predicted"/>
<feature type="transmembrane region" description="Helical" evidence="1">
    <location>
        <begin position="217"/>
        <end position="235"/>
    </location>
</feature>
<dbReference type="GO" id="GO:0016747">
    <property type="term" value="F:acyltransferase activity, transferring groups other than amino-acyl groups"/>
    <property type="evidence" value="ECO:0007669"/>
    <property type="project" value="InterPro"/>
</dbReference>
<name>A0A2N7U7K8_9GAMM</name>
<keyword evidence="1" id="KW-0472">Membrane</keyword>
<feature type="transmembrane region" description="Helical" evidence="1">
    <location>
        <begin position="53"/>
        <end position="78"/>
    </location>
</feature>
<accession>A0A2N7U7K8</accession>
<feature type="transmembrane region" description="Helical" evidence="1">
    <location>
        <begin position="284"/>
        <end position="303"/>
    </location>
</feature>
<dbReference type="GO" id="GO:0016020">
    <property type="term" value="C:membrane"/>
    <property type="evidence" value="ECO:0007669"/>
    <property type="project" value="TreeGrafter"/>
</dbReference>
<dbReference type="PANTHER" id="PTHR23028:SF53">
    <property type="entry name" value="ACYL_TRANSF_3 DOMAIN-CONTAINING PROTEIN"/>
    <property type="match status" value="1"/>
</dbReference>
<evidence type="ECO:0000313" key="3">
    <source>
        <dbReference type="EMBL" id="PMR76408.1"/>
    </source>
</evidence>
<gene>
    <name evidence="3" type="ORF">C1H69_04980</name>
</gene>
<dbReference type="OrthoDB" id="9767863at2"/>
<feature type="transmembrane region" description="Helical" evidence="1">
    <location>
        <begin position="169"/>
        <end position="184"/>
    </location>
</feature>
<feature type="transmembrane region" description="Helical" evidence="1">
    <location>
        <begin position="309"/>
        <end position="334"/>
    </location>
</feature>
<dbReference type="RefSeq" id="WP_102652312.1">
    <property type="nucleotide sequence ID" value="NZ_PNRF01000012.1"/>
</dbReference>
<dbReference type="Pfam" id="PF01757">
    <property type="entry name" value="Acyl_transf_3"/>
    <property type="match status" value="1"/>
</dbReference>
<dbReference type="GO" id="GO:0000271">
    <property type="term" value="P:polysaccharide biosynthetic process"/>
    <property type="evidence" value="ECO:0007669"/>
    <property type="project" value="TreeGrafter"/>
</dbReference>
<evidence type="ECO:0000256" key="1">
    <source>
        <dbReference type="SAM" id="Phobius"/>
    </source>
</evidence>
<sequence>MWSVRSAEKHDNAKLSSIQAVRAVAAWAVVTGHLLSVATMVSNGLPVFSKLYAYFGVLAHAGVDAFFVISGAIMVLLYGKDSNEPRLSATLRFLAKRIIRIYPLFWVTAAVTYYAGVRLNPESFIGLLRQIMLIDVPIFHPVAWTLVYEMLFYVSVGITILIFGRHRRLGFFFLVAAIFLSAWLNPHGVFGHPIIIEFAFGIAAGSMYRWRSVAPRFFVIVGSVLLGSGMIYVSGIDDLTTVNIARIWALAIPVTLLIYGIMCLERDQRLTVPAWLVRAGDESYSVYLWHFGIIIGLGYYLALKGMQSILITIVYMIVCVVLVAIASRYSYLVFERPIMTRAFRTSVTTEKAGATATDKA</sequence>
<dbReference type="InterPro" id="IPR002656">
    <property type="entry name" value="Acyl_transf_3_dom"/>
</dbReference>
<reference evidence="3 4" key="1">
    <citation type="submission" date="2018-01" db="EMBL/GenBank/DDBJ databases">
        <title>Halomonas endophytica sp. nov., isolated from storage liquid in the stems of Populus euphratica.</title>
        <authorList>
            <person name="Chen C."/>
        </authorList>
    </citation>
    <scope>NUCLEOTIDE SEQUENCE [LARGE SCALE GENOMIC DNA]</scope>
    <source>
        <strain evidence="3 4">MC28</strain>
    </source>
</reference>
<protein>
    <recommendedName>
        <fullName evidence="2">Acyltransferase 3 domain-containing protein</fullName>
    </recommendedName>
</protein>
<keyword evidence="1" id="KW-0812">Transmembrane</keyword>
<keyword evidence="4" id="KW-1185">Reference proteome</keyword>
<keyword evidence="1" id="KW-1133">Transmembrane helix</keyword>
<dbReference type="InterPro" id="IPR050879">
    <property type="entry name" value="Acyltransferase_3"/>
</dbReference>
<evidence type="ECO:0000259" key="2">
    <source>
        <dbReference type="Pfam" id="PF01757"/>
    </source>
</evidence>
<dbReference type="EMBL" id="PNRF01000012">
    <property type="protein sequence ID" value="PMR76408.1"/>
    <property type="molecule type" value="Genomic_DNA"/>
</dbReference>
<feature type="transmembrane region" description="Helical" evidence="1">
    <location>
        <begin position="20"/>
        <end position="41"/>
    </location>
</feature>
<dbReference type="AlphaFoldDB" id="A0A2N7U7K8"/>
<feature type="transmembrane region" description="Helical" evidence="1">
    <location>
        <begin position="99"/>
        <end position="117"/>
    </location>
</feature>
<feature type="domain" description="Acyltransferase 3" evidence="2">
    <location>
        <begin position="17"/>
        <end position="327"/>
    </location>
</feature>